<dbReference type="InterPro" id="IPR006157">
    <property type="entry name" value="FolB_dom"/>
</dbReference>
<comment type="pathway">
    <text evidence="11">Cofactor biosynthesis; tetrahydrofolate biosynthesis; 2-amino-4-hydroxy-6-hydroxymethyl-7,8-dihydropteridine diphosphate from 7,8-dihydroneopterin triphosphate: step 3/4.</text>
</comment>
<keyword evidence="8 11" id="KW-0289">Folate biosynthesis</keyword>
<dbReference type="PANTHER" id="PTHR42844">
    <property type="entry name" value="DIHYDRONEOPTERIN ALDOLASE 1-RELATED"/>
    <property type="match status" value="1"/>
</dbReference>
<comment type="pathway">
    <text evidence="1">Cofactor biosynthesis; tetrahydrofolate biosynthesis; 2-amino-4-hydroxy-6-hydroxymethyl-7,8-dihydropteridine diphosphate from 7,8-dihydroneopterin triphosphate: step 4/4.</text>
</comment>
<dbReference type="Pfam" id="PF01288">
    <property type="entry name" value="HPPK"/>
    <property type="match status" value="1"/>
</dbReference>
<dbReference type="SMART" id="SM00905">
    <property type="entry name" value="FolB"/>
    <property type="match status" value="1"/>
</dbReference>
<keyword evidence="11" id="KW-0456">Lyase</keyword>
<evidence type="ECO:0000256" key="4">
    <source>
        <dbReference type="ARBA" id="ARBA00022679"/>
    </source>
</evidence>
<comment type="similarity">
    <text evidence="3">In the N-terminal section; belongs to the DHNA family.</text>
</comment>
<keyword evidence="6 13" id="KW-0418">Kinase</keyword>
<comment type="catalytic activity">
    <reaction evidence="10">
        <text>7,8-dihydroneopterin 3'-triphosphate = 7,8-dihydromonapterin 3'-triphosphate</text>
        <dbReference type="Rhea" id="RHEA:28346"/>
        <dbReference type="ChEBI" id="CHEBI:58462"/>
        <dbReference type="ChEBI" id="CHEBI:61186"/>
        <dbReference type="EC" id="5.1.99.7"/>
    </reaction>
</comment>
<evidence type="ECO:0000256" key="11">
    <source>
        <dbReference type="RuleBase" id="RU362079"/>
    </source>
</evidence>
<evidence type="ECO:0000256" key="1">
    <source>
        <dbReference type="ARBA" id="ARBA00005051"/>
    </source>
</evidence>
<accession>A0A841RAG7</accession>
<dbReference type="EC" id="2.7.6.3" evidence="11"/>
<evidence type="ECO:0000256" key="8">
    <source>
        <dbReference type="ARBA" id="ARBA00022909"/>
    </source>
</evidence>
<dbReference type="GO" id="GO:0008719">
    <property type="term" value="F:dihydroneopterin triphosphate 2'-epimerase activity"/>
    <property type="evidence" value="ECO:0007669"/>
    <property type="project" value="UniProtKB-EC"/>
</dbReference>
<dbReference type="UniPathway" id="UPA00077">
    <property type="reaction ID" value="UER00154"/>
</dbReference>
<evidence type="ECO:0000256" key="7">
    <source>
        <dbReference type="ARBA" id="ARBA00022840"/>
    </source>
</evidence>
<comment type="function">
    <text evidence="11">Catalyzes the conversion of 7,8-dihydroneopterin to 6-hydroxymethyl-7,8-dihydropterin.</text>
</comment>
<comment type="catalytic activity">
    <reaction evidence="11">
        <text>7,8-dihydroneopterin = 6-hydroxymethyl-7,8-dihydropterin + glycolaldehyde</text>
        <dbReference type="Rhea" id="RHEA:10540"/>
        <dbReference type="ChEBI" id="CHEBI:17001"/>
        <dbReference type="ChEBI" id="CHEBI:17071"/>
        <dbReference type="ChEBI" id="CHEBI:44841"/>
        <dbReference type="EC" id="4.1.2.25"/>
    </reaction>
</comment>
<evidence type="ECO:0000256" key="6">
    <source>
        <dbReference type="ARBA" id="ARBA00022777"/>
    </source>
</evidence>
<dbReference type="PANTHER" id="PTHR42844:SF10">
    <property type="entry name" value="DIHYDRONEOPTERIN TRIPHOSPHATE 2'-EPIMERASE"/>
    <property type="match status" value="1"/>
</dbReference>
<proteinExistence type="inferred from homology"/>
<feature type="domain" description="Dihydroneopterin aldolase/epimerase" evidence="12">
    <location>
        <begin position="11"/>
        <end position="121"/>
    </location>
</feature>
<evidence type="ECO:0000256" key="3">
    <source>
        <dbReference type="ARBA" id="ARBA00009640"/>
    </source>
</evidence>
<reference evidence="13 14" key="1">
    <citation type="submission" date="2020-08" db="EMBL/GenBank/DDBJ databases">
        <title>Genomic Encyclopedia of Type Strains, Phase IV (KMG-IV): sequencing the most valuable type-strain genomes for metagenomic binning, comparative biology and taxonomic classification.</title>
        <authorList>
            <person name="Goeker M."/>
        </authorList>
    </citation>
    <scope>NUCLEOTIDE SEQUENCE [LARGE SCALE GENOMIC DNA]</scope>
    <source>
        <strain evidence="13 14">DSM 2461</strain>
    </source>
</reference>
<organism evidence="13 14">
    <name type="scientific">Spirochaeta isovalerica</name>
    <dbReference type="NCBI Taxonomy" id="150"/>
    <lineage>
        <taxon>Bacteria</taxon>
        <taxon>Pseudomonadati</taxon>
        <taxon>Spirochaetota</taxon>
        <taxon>Spirochaetia</taxon>
        <taxon>Spirochaetales</taxon>
        <taxon>Spirochaetaceae</taxon>
        <taxon>Spirochaeta</taxon>
    </lineage>
</organism>
<dbReference type="AlphaFoldDB" id="A0A841RAG7"/>
<evidence type="ECO:0000313" key="14">
    <source>
        <dbReference type="Proteomes" id="UP000587760"/>
    </source>
</evidence>
<dbReference type="InterPro" id="IPR000550">
    <property type="entry name" value="Hppk"/>
</dbReference>
<keyword evidence="7" id="KW-0067">ATP-binding</keyword>
<evidence type="ECO:0000313" key="13">
    <source>
        <dbReference type="EMBL" id="MBB6479432.1"/>
    </source>
</evidence>
<sequence>MDLSRLNNDIITVTDLLVRCIIGINDEERINKQDVLINIEMSGDFKKSAISDSIDDALNYKSITKKIIRFVESSSFQLIETMAEKIAGLCLEDIHCRSVKVRVEKPGALRFTRNVGVSIERERKSQTFIVGISGNISPLIYLPAAIRKLHNIAGIRISDTSPVYITTPEKQKNQSPYRNGAVALETEMPKSELNSLLKAIESDCGRTRGSDPYESRTVDLDILVENGRVIHEDVKSRWYLQALISGLTGIVPSELSSIPENPEIDTVLTEIFRNF</sequence>
<evidence type="ECO:0000259" key="12">
    <source>
        <dbReference type="SMART" id="SM00905"/>
    </source>
</evidence>
<dbReference type="EMBL" id="JACHGJ010000002">
    <property type="protein sequence ID" value="MBB6479432.1"/>
    <property type="molecule type" value="Genomic_DNA"/>
</dbReference>
<dbReference type="Gene3D" id="3.30.1130.10">
    <property type="match status" value="1"/>
</dbReference>
<dbReference type="Pfam" id="PF02152">
    <property type="entry name" value="FolB"/>
    <property type="match status" value="1"/>
</dbReference>
<dbReference type="GO" id="GO:0046656">
    <property type="term" value="P:folic acid biosynthetic process"/>
    <property type="evidence" value="ECO:0007669"/>
    <property type="project" value="UniProtKB-UniRule"/>
</dbReference>
<dbReference type="SUPFAM" id="SSF55083">
    <property type="entry name" value="6-hydroxymethyl-7,8-dihydropterin pyrophosphokinase, HPPK"/>
    <property type="match status" value="1"/>
</dbReference>
<dbReference type="Gene3D" id="3.30.70.560">
    <property type="entry name" value="7,8-Dihydro-6-hydroxymethylpterin-pyrophosphokinase HPPK"/>
    <property type="match status" value="1"/>
</dbReference>
<evidence type="ECO:0000256" key="5">
    <source>
        <dbReference type="ARBA" id="ARBA00022741"/>
    </source>
</evidence>
<dbReference type="GO" id="GO:0004150">
    <property type="term" value="F:dihydroneopterin aldolase activity"/>
    <property type="evidence" value="ECO:0007669"/>
    <property type="project" value="UniProtKB-UniRule"/>
</dbReference>
<dbReference type="EC" id="4.1.2.25" evidence="11"/>
<dbReference type="GO" id="GO:0003848">
    <property type="term" value="F:2-amino-4-hydroxy-6-hydroxymethyldihydropteridine diphosphokinase activity"/>
    <property type="evidence" value="ECO:0007669"/>
    <property type="project" value="UniProtKB-EC"/>
</dbReference>
<dbReference type="InterPro" id="IPR043133">
    <property type="entry name" value="GTP-CH-I_C/QueF"/>
</dbReference>
<dbReference type="NCBIfam" id="TIGR01498">
    <property type="entry name" value="folK"/>
    <property type="match status" value="1"/>
</dbReference>
<dbReference type="GO" id="GO:0016301">
    <property type="term" value="F:kinase activity"/>
    <property type="evidence" value="ECO:0007669"/>
    <property type="project" value="UniProtKB-KW"/>
</dbReference>
<evidence type="ECO:0000256" key="2">
    <source>
        <dbReference type="ARBA" id="ARBA00005708"/>
    </source>
</evidence>
<dbReference type="GO" id="GO:0005524">
    <property type="term" value="F:ATP binding"/>
    <property type="evidence" value="ECO:0007669"/>
    <property type="project" value="UniProtKB-KW"/>
</dbReference>
<keyword evidence="4" id="KW-0808">Transferase</keyword>
<dbReference type="NCBIfam" id="TIGR00526">
    <property type="entry name" value="folB_dom"/>
    <property type="match status" value="1"/>
</dbReference>
<evidence type="ECO:0000256" key="9">
    <source>
        <dbReference type="ARBA" id="ARBA00023235"/>
    </source>
</evidence>
<dbReference type="InterPro" id="IPR035907">
    <property type="entry name" value="Hppk_sf"/>
</dbReference>
<protein>
    <recommendedName>
        <fullName evidence="11">Bifunctional folate synthesis protein</fullName>
    </recommendedName>
    <domain>
        <recommendedName>
            <fullName evidence="11">Dihydroneopterin aldolase</fullName>
            <shortName evidence="11">DHNA</shortName>
            <ecNumber evidence="11">4.1.2.25</ecNumber>
        </recommendedName>
        <alternativeName>
            <fullName evidence="11">7,8-dihydroneopterin aldolase</fullName>
        </alternativeName>
    </domain>
    <domain>
        <recommendedName>
            <fullName evidence="11">2-amino-4-hydroxy-6-hydroxymethyldihydropteridine pyrophosphokinase</fullName>
            <ecNumber evidence="11">2.7.6.3</ecNumber>
        </recommendedName>
        <alternativeName>
            <fullName evidence="11">6-hydroxymethyl-7,8-dihydropterin pyrophosphokinase</fullName>
            <shortName evidence="11">PPPK</shortName>
        </alternativeName>
        <alternativeName>
            <fullName evidence="11">7,8-dihydro-6-hydroxymethylpterin pyrophosphokinase</fullName>
            <shortName evidence="11">HPPK</shortName>
        </alternativeName>
    </domain>
</protein>
<dbReference type="InterPro" id="IPR006156">
    <property type="entry name" value="Dihydroneopterin_aldolase"/>
</dbReference>
<name>A0A841RAG7_9SPIO</name>
<comment type="similarity">
    <text evidence="2 11">Belongs to the DHNA family.</text>
</comment>
<dbReference type="SUPFAM" id="SSF55620">
    <property type="entry name" value="Tetrahydrobiopterin biosynthesis enzymes-like"/>
    <property type="match status" value="1"/>
</dbReference>
<comment type="caution">
    <text evidence="13">The sequence shown here is derived from an EMBL/GenBank/DDBJ whole genome shotgun (WGS) entry which is preliminary data.</text>
</comment>
<dbReference type="GO" id="GO:0005829">
    <property type="term" value="C:cytosol"/>
    <property type="evidence" value="ECO:0007669"/>
    <property type="project" value="TreeGrafter"/>
</dbReference>
<keyword evidence="14" id="KW-1185">Reference proteome</keyword>
<keyword evidence="5" id="KW-0547">Nucleotide-binding</keyword>
<gene>
    <name evidence="13" type="ORF">HNR50_001090</name>
</gene>
<dbReference type="CDD" id="cd00534">
    <property type="entry name" value="DHNA_DHNTPE"/>
    <property type="match status" value="1"/>
</dbReference>
<dbReference type="Proteomes" id="UP000587760">
    <property type="component" value="Unassembled WGS sequence"/>
</dbReference>
<dbReference type="GO" id="GO:0046654">
    <property type="term" value="P:tetrahydrofolate biosynthetic process"/>
    <property type="evidence" value="ECO:0007669"/>
    <property type="project" value="UniProtKB-UniRule"/>
</dbReference>
<evidence type="ECO:0000256" key="10">
    <source>
        <dbReference type="ARBA" id="ARBA00043806"/>
    </source>
</evidence>
<dbReference type="NCBIfam" id="TIGR00525">
    <property type="entry name" value="folB"/>
    <property type="match status" value="1"/>
</dbReference>
<dbReference type="RefSeq" id="WP_184744668.1">
    <property type="nucleotide sequence ID" value="NZ_JACHGJ010000002.1"/>
</dbReference>
<keyword evidence="9" id="KW-0413">Isomerase</keyword>